<dbReference type="Gene3D" id="1.10.238.10">
    <property type="entry name" value="EF-hand"/>
    <property type="match status" value="2"/>
</dbReference>
<dbReference type="GO" id="GO:0005509">
    <property type="term" value="F:calcium ion binding"/>
    <property type="evidence" value="ECO:0007669"/>
    <property type="project" value="InterPro"/>
</dbReference>
<dbReference type="InterPro" id="IPR002130">
    <property type="entry name" value="Cyclophilin-type_PPIase_dom"/>
</dbReference>
<evidence type="ECO:0000256" key="4">
    <source>
        <dbReference type="ARBA" id="ARBA00023211"/>
    </source>
</evidence>
<evidence type="ECO:0000256" key="2">
    <source>
        <dbReference type="ARBA" id="ARBA00008294"/>
    </source>
</evidence>
<dbReference type="Proteomes" id="UP000219799">
    <property type="component" value="Chromosome 13"/>
</dbReference>
<dbReference type="InterPro" id="IPR029000">
    <property type="entry name" value="Cyclophilin-like_dom_sf"/>
</dbReference>
<dbReference type="SUPFAM" id="SSF56300">
    <property type="entry name" value="Metallo-dependent phosphatases"/>
    <property type="match status" value="1"/>
</dbReference>
<dbReference type="PANTHER" id="PTHR45668:SF5">
    <property type="entry name" value="SERINE_THREONINE-PROTEIN PHOSPHATASE 5"/>
    <property type="match status" value="1"/>
</dbReference>
<protein>
    <recommendedName>
        <fullName evidence="5">Serine/threonine-protein phosphatase</fullName>
        <ecNumber evidence="5">3.1.3.16</ecNumber>
    </recommendedName>
</protein>
<feature type="compositionally biased region" description="Acidic residues" evidence="6">
    <location>
        <begin position="229"/>
        <end position="302"/>
    </location>
</feature>
<dbReference type="InterPro" id="IPR051134">
    <property type="entry name" value="PPP_phosphatase"/>
</dbReference>
<dbReference type="InterPro" id="IPR029052">
    <property type="entry name" value="Metallo-depent_PP-like"/>
</dbReference>
<dbReference type="InterPro" id="IPR000048">
    <property type="entry name" value="IQ_motif_EF-hand-BS"/>
</dbReference>
<dbReference type="Pfam" id="PF13499">
    <property type="entry name" value="EF-hand_7"/>
    <property type="match status" value="1"/>
</dbReference>
<dbReference type="GO" id="GO:0004722">
    <property type="term" value="F:protein serine/threonine phosphatase activity"/>
    <property type="evidence" value="ECO:0007669"/>
    <property type="project" value="UniProtKB-EC"/>
</dbReference>
<dbReference type="InterPro" id="IPR004843">
    <property type="entry name" value="Calcineurin-like_PHP"/>
</dbReference>
<comment type="similarity">
    <text evidence="2 5">Belongs to the PPP phosphatase family.</text>
</comment>
<evidence type="ECO:0000256" key="6">
    <source>
        <dbReference type="SAM" id="MobiDB-lite"/>
    </source>
</evidence>
<dbReference type="Gene3D" id="2.40.100.10">
    <property type="entry name" value="Cyclophilin-like"/>
    <property type="match status" value="1"/>
</dbReference>
<dbReference type="PROSITE" id="PS50072">
    <property type="entry name" value="CSA_PPIASE_2"/>
    <property type="match status" value="1"/>
</dbReference>
<reference evidence="9 10" key="1">
    <citation type="submission" date="2016-06" db="EMBL/GenBank/DDBJ databases">
        <authorList>
            <consortium name="Pathogen Informatics"/>
        </authorList>
    </citation>
    <scope>NUCLEOTIDE SEQUENCE [LARGE SCALE GENOMIC DNA]</scope>
    <source>
        <strain evidence="9">PmlGA01</strain>
    </source>
</reference>
<evidence type="ECO:0000256" key="1">
    <source>
        <dbReference type="ARBA" id="ARBA00001936"/>
    </source>
</evidence>
<feature type="domain" description="EF-hand" evidence="8">
    <location>
        <begin position="1142"/>
        <end position="1177"/>
    </location>
</feature>
<evidence type="ECO:0000313" key="10">
    <source>
        <dbReference type="Proteomes" id="UP000219799"/>
    </source>
</evidence>
<evidence type="ECO:0000259" key="7">
    <source>
        <dbReference type="PROSITE" id="PS50072"/>
    </source>
</evidence>
<dbReference type="SUPFAM" id="SSF47473">
    <property type="entry name" value="EF-hand"/>
    <property type="match status" value="1"/>
</dbReference>
<name>A0A1C3KF93_PLAMA</name>
<keyword evidence="4" id="KW-0464">Manganese</keyword>
<evidence type="ECO:0000313" key="9">
    <source>
        <dbReference type="EMBL" id="SBT72274.1"/>
    </source>
</evidence>
<dbReference type="SMART" id="SM00156">
    <property type="entry name" value="PP2Ac"/>
    <property type="match status" value="1"/>
</dbReference>
<dbReference type="SMART" id="SM00054">
    <property type="entry name" value="EFh"/>
    <property type="match status" value="3"/>
</dbReference>
<proteinExistence type="inferred from homology"/>
<dbReference type="SUPFAM" id="SSF50891">
    <property type="entry name" value="Cyclophilin-like"/>
    <property type="match status" value="1"/>
</dbReference>
<keyword evidence="3" id="KW-0479">Metal-binding</keyword>
<keyword evidence="5" id="KW-0378">Hydrolase</keyword>
<dbReference type="VEuPathDB" id="PlasmoDB:PmUG01_13035800"/>
<dbReference type="InterPro" id="IPR006186">
    <property type="entry name" value="Ser/Thr-sp_prot-phosphatase"/>
</dbReference>
<organism evidence="9 10">
    <name type="scientific">Plasmodium malariae</name>
    <dbReference type="NCBI Taxonomy" id="5858"/>
    <lineage>
        <taxon>Eukaryota</taxon>
        <taxon>Sar</taxon>
        <taxon>Alveolata</taxon>
        <taxon>Apicomplexa</taxon>
        <taxon>Aconoidasida</taxon>
        <taxon>Haemosporida</taxon>
        <taxon>Plasmodiidae</taxon>
        <taxon>Plasmodium</taxon>
        <taxon>Plasmodium (Plasmodium)</taxon>
    </lineage>
</organism>
<dbReference type="InterPro" id="IPR011992">
    <property type="entry name" value="EF-hand-dom_pair"/>
</dbReference>
<dbReference type="PROSITE" id="PS50222">
    <property type="entry name" value="EF_HAND_2"/>
    <property type="match status" value="2"/>
</dbReference>
<sequence length="1456" mass="168985">MSEVYSIEPKTYGKVIICTSLGELEVLLFSNECPIACQNFIQLCLNNYYNKNKFFRVIPKFLIQTGDHTNTGLHNEYAFNEPFKNEYNSRLKFLYTGCLSFANLNIDKPSNGSQFFITLDKADYLNNKSTLFGKIAKHSIYNLLKFNNIKTNKNDEPIEDVPYIEYVKIIENPFHHLVPYVNYDNNSKYEKENFKHETLKKKEQKELKSNLLSFAYSDNECVEGDAIEEEAGEEEAGEGDASEGDAIEEEAGEEEAGEGDASEGEAGEGDASEEEAGEGDAIEGDASEGDASEGDASEENSVECEKGSTTSNKLRKDEVYIFKNKKAHYNSSDNNNFDEANTRIKEEKKDEDNSSSMINKKDNNLNLEKINILKKRTNDIVKSNTKKSKNALIVKDLTDLDEEYLKKMKKYNKMSKREREKQSLKKLEEFDKRLKDLFSTEKSDGVMKHDWLNRTGLKFRIDSSSAYEHEDIKKNVIDTMDNERKNLYDSKFNMGKEKMANYSVNDTVMIYGHKATIVSIKNIINEKSKGETSTIYAAKYANKLGYTGGIYRKEKIYTPEDGSLVIFCSFNSIRPYSEEESACILIQKTFRGYQCRKDFHSFVCCIVWRKFEHLHENITLKNHDGIYKPLMKTINEDIKNGKIQFTTNCLSSNSNQFSRVSTTSYESSQCDENVPKLKDKIDKNFAMQIFHFFLTTKNVRSATKNMVCKILRKTKKMLDENIKSSVIHIDMNTKSKDTKLIILGDVHGQLNDVLWLFNRFGVPSANNIYVFNGDIADRGENATEIFLLLFIFKLCGYDSVIINRGNHECSYMNEVYGFYNEVLSKYDNTVFDLFQEVFELLGLAVNIQNQIFIVHGGLSRYQDITVKEIDDLDRRKHEILHPEKYEDTIIFDLLWSDPQKKNGIGENARGNNCITFGPDITELFLKKNNFDILIRSHQVPKMLKGIESHHDGKCITLFSASNYCNKIKNLGAAIIFNQDLTFEVQEYMSPSLDIIRETFEQNQKLREKVLHSSKILELEKNEQRKNNRLSTEGLMNDILSCLSTLICHEKNSLWNNLYKKDTENTGIVHINIWKEELEKLSKTKKVPWFYLCKKLKMIENDYHVNYNNVLSRFKINYAPSEKFINSEWKNECFEHLYEALLKADLSLRETLMIFDKNLDGKVSFSEFEQVLKDLNIDLSNEQIRILVRLINSNSLCNQDSVQENDKIDVAEFIGKMRVCYRLSINKEYINNDKINKLIETIGKHILSDSADTANFHYKFYEEQDERDNSERRKRSSVIKSVALFQKFKNYDHYGNGYLDYDDFVKAIKSFGMSKISKEVEFEVDDGILMELAKSIDITKSSKINFLEFLQAFYVVNKSKYNYVDEIWCHICTVIYENKITLNKCMKYLEDTMQGKITSIHFRYILLELNKILEEQKHEKNKPLTDEQIDLLAYTVETDEKIDYVEFLNSFKPVYYI</sequence>
<dbReference type="PROSITE" id="PS00125">
    <property type="entry name" value="SER_THR_PHOSPHATASE"/>
    <property type="match status" value="1"/>
</dbReference>
<dbReference type="InterPro" id="IPR002048">
    <property type="entry name" value="EF_hand_dom"/>
</dbReference>
<dbReference type="GO" id="GO:0003755">
    <property type="term" value="F:peptidyl-prolyl cis-trans isomerase activity"/>
    <property type="evidence" value="ECO:0007669"/>
    <property type="project" value="InterPro"/>
</dbReference>
<dbReference type="Pfam" id="PF00612">
    <property type="entry name" value="IQ"/>
    <property type="match status" value="1"/>
</dbReference>
<evidence type="ECO:0000256" key="5">
    <source>
        <dbReference type="RuleBase" id="RU004273"/>
    </source>
</evidence>
<dbReference type="PANTHER" id="PTHR45668">
    <property type="entry name" value="SERINE/THREONINE-PROTEIN PHOSPHATASE 5-RELATED"/>
    <property type="match status" value="1"/>
</dbReference>
<dbReference type="SMART" id="SM00015">
    <property type="entry name" value="IQ"/>
    <property type="match status" value="1"/>
</dbReference>
<evidence type="ECO:0000256" key="3">
    <source>
        <dbReference type="ARBA" id="ARBA00022723"/>
    </source>
</evidence>
<comment type="cofactor">
    <cofactor evidence="1">
        <name>Mn(2+)</name>
        <dbReference type="ChEBI" id="CHEBI:29035"/>
    </cofactor>
</comment>
<gene>
    <name evidence="9" type="primary">PmlGA01_130029100</name>
    <name evidence="9" type="ORF">PMLGA01_130029100</name>
</gene>
<comment type="catalytic activity">
    <reaction evidence="5">
        <text>O-phospho-L-threonyl-[protein] + H2O = L-threonyl-[protein] + phosphate</text>
        <dbReference type="Rhea" id="RHEA:47004"/>
        <dbReference type="Rhea" id="RHEA-COMP:11060"/>
        <dbReference type="Rhea" id="RHEA-COMP:11605"/>
        <dbReference type="ChEBI" id="CHEBI:15377"/>
        <dbReference type="ChEBI" id="CHEBI:30013"/>
        <dbReference type="ChEBI" id="CHEBI:43474"/>
        <dbReference type="ChEBI" id="CHEBI:61977"/>
        <dbReference type="EC" id="3.1.3.16"/>
    </reaction>
</comment>
<dbReference type="Pfam" id="PF00149">
    <property type="entry name" value="Metallophos"/>
    <property type="match status" value="1"/>
</dbReference>
<dbReference type="Gene3D" id="3.60.21.10">
    <property type="match status" value="1"/>
</dbReference>
<dbReference type="VEuPathDB" id="PlasmoDB:PmUG01_13035700"/>
<dbReference type="PROSITE" id="PS50096">
    <property type="entry name" value="IQ"/>
    <property type="match status" value="1"/>
</dbReference>
<feature type="domain" description="PPIase cyclophilin-type" evidence="7">
    <location>
        <begin position="19"/>
        <end position="161"/>
    </location>
</feature>
<accession>A0A1C3KF93</accession>
<feature type="region of interest" description="Disordered" evidence="6">
    <location>
        <begin position="229"/>
        <end position="310"/>
    </location>
</feature>
<feature type="domain" description="EF-hand" evidence="8">
    <location>
        <begin position="1278"/>
        <end position="1313"/>
    </location>
</feature>
<dbReference type="Pfam" id="PF00160">
    <property type="entry name" value="Pro_isomerase"/>
    <property type="match status" value="1"/>
</dbReference>
<dbReference type="PRINTS" id="PR00114">
    <property type="entry name" value="STPHPHTASE"/>
</dbReference>
<dbReference type="EMBL" id="LT594501">
    <property type="protein sequence ID" value="SBT72274.1"/>
    <property type="molecule type" value="Genomic_DNA"/>
</dbReference>
<evidence type="ECO:0000259" key="8">
    <source>
        <dbReference type="PROSITE" id="PS50222"/>
    </source>
</evidence>
<dbReference type="EC" id="3.1.3.16" evidence="5"/>